<feature type="compositionally biased region" description="Low complexity" evidence="8">
    <location>
        <begin position="593"/>
        <end position="660"/>
    </location>
</feature>
<feature type="binding site" evidence="6">
    <location>
        <begin position="174"/>
        <end position="177"/>
    </location>
    <ligand>
        <name>substrate</name>
    </ligand>
</feature>
<evidence type="ECO:0000256" key="7">
    <source>
        <dbReference type="PIRSR" id="PIRSR613078-3"/>
    </source>
</evidence>
<dbReference type="VEuPathDB" id="CryptoDB:Cvel_9585"/>
<name>A0A0G4HYU4_9ALVE</name>
<evidence type="ECO:0000256" key="4">
    <source>
        <dbReference type="ARBA" id="ARBA00023235"/>
    </source>
</evidence>
<feature type="active site" description="Proton donor/acceptor" evidence="5">
    <location>
        <position position="174"/>
    </location>
</feature>
<dbReference type="NCBIfam" id="TIGR01258">
    <property type="entry name" value="pgm_1"/>
    <property type="match status" value="1"/>
</dbReference>
<feature type="region of interest" description="Disordered" evidence="8">
    <location>
        <begin position="441"/>
        <end position="462"/>
    </location>
</feature>
<dbReference type="EC" id="5.4.2.11" evidence="2"/>
<gene>
    <name evidence="9" type="ORF">Cvel_9585</name>
</gene>
<dbReference type="SUPFAM" id="SSF53254">
    <property type="entry name" value="Phosphoglycerate mutase-like"/>
    <property type="match status" value="1"/>
</dbReference>
<dbReference type="AlphaFoldDB" id="A0A0G4HYU4"/>
<dbReference type="EMBL" id="CDMZ01004437">
    <property type="protein sequence ID" value="CEM49739.1"/>
    <property type="molecule type" value="Genomic_DNA"/>
</dbReference>
<dbReference type="GO" id="GO:0004619">
    <property type="term" value="F:phosphoglycerate mutase activity"/>
    <property type="evidence" value="ECO:0007669"/>
    <property type="project" value="UniProtKB-EC"/>
</dbReference>
<dbReference type="Pfam" id="PF00300">
    <property type="entry name" value="His_Phos_1"/>
    <property type="match status" value="1"/>
</dbReference>
<evidence type="ECO:0000256" key="8">
    <source>
        <dbReference type="SAM" id="MobiDB-lite"/>
    </source>
</evidence>
<feature type="region of interest" description="Disordered" evidence="8">
    <location>
        <begin position="528"/>
        <end position="548"/>
    </location>
</feature>
<evidence type="ECO:0000256" key="6">
    <source>
        <dbReference type="PIRSR" id="PIRSR613078-2"/>
    </source>
</evidence>
<feature type="binding site" evidence="6">
    <location>
        <begin position="86"/>
        <end position="93"/>
    </location>
    <ligand>
        <name>substrate</name>
    </ligand>
</feature>
<feature type="compositionally biased region" description="Acidic residues" evidence="8">
    <location>
        <begin position="674"/>
        <end position="686"/>
    </location>
</feature>
<evidence type="ECO:0000256" key="1">
    <source>
        <dbReference type="ARBA" id="ARBA00006717"/>
    </source>
</evidence>
<feature type="binding site" evidence="6">
    <location>
        <begin position="264"/>
        <end position="265"/>
    </location>
    <ligand>
        <name>substrate</name>
    </ligand>
</feature>
<dbReference type="InterPro" id="IPR005952">
    <property type="entry name" value="Phosphogly_mut1"/>
</dbReference>
<feature type="binding site" evidence="6">
    <location>
        <position position="141"/>
    </location>
    <ligand>
        <name>substrate</name>
    </ligand>
</feature>
<keyword evidence="3" id="KW-0324">Glycolysis</keyword>
<dbReference type="InterPro" id="IPR013078">
    <property type="entry name" value="His_Pase_superF_clade-1"/>
</dbReference>
<dbReference type="Gene3D" id="3.40.50.1240">
    <property type="entry name" value="Phosphoglycerate mutase-like"/>
    <property type="match status" value="1"/>
</dbReference>
<evidence type="ECO:0000313" key="9">
    <source>
        <dbReference type="EMBL" id="CEM49739.1"/>
    </source>
</evidence>
<reference evidence="9" key="1">
    <citation type="submission" date="2014-11" db="EMBL/GenBank/DDBJ databases">
        <authorList>
            <person name="Otto D Thomas"/>
            <person name="Naeem Raeece"/>
        </authorList>
    </citation>
    <scope>NUCLEOTIDE SEQUENCE</scope>
</reference>
<feature type="region of interest" description="Disordered" evidence="8">
    <location>
        <begin position="560"/>
        <end position="686"/>
    </location>
</feature>
<dbReference type="GO" id="GO:0006096">
    <property type="term" value="P:glycolytic process"/>
    <property type="evidence" value="ECO:0007669"/>
    <property type="project" value="UniProtKB-KW"/>
</dbReference>
<accession>A0A0G4HYU4</accession>
<sequence length="827" mass="88619">MTSHLHLHTDKDGDDPTFWDVFTVPEGNWKEADAYLFDLKARHIRLLMDADDKPLPHPLLFLPTGQLLKHRIGLTKENMGRLILVRHGRSEWNVDDRMQGWFDSPLHWPLGYEDVVFQAHQLASVDPPLRRPLILSSPLNRARITAEICRAAIARAAGVDPGGLSVSADWRLLERHYGALTGIKRTEALHVFGPQRLKKWRRNARLRPPLGGPPYVAWGGESLCDVQRRLWPLFASLLPALFPSVDPVTGESLPGRDVVIVAHGNSIRAALPWLLVAVGTPEVEDAVGGSEGGIDTAAPLQGCVVGRGAGGEMGAKIQSNLNKIEAILERLRHAARESSFAVPRPLLAREASRSTLGCPHLPPLSPTAEKAIWGTEAGSLPLGLHGLHRESLNVPAAGGHLPLPLLPEKESVGEGVEDLISRDEGKDKEGPPVIPLKAERTVSSVGSGGCRGSSSGPSGGPFPLRLRKMKSFSVQSHADVLERAVVEAGRALDLMDEVPMPKQDEPPFVVDLLTGEFSQTDWIAALRDSSDKHPAETEKETGADEGKDSHLFACYQLNRSSSCDPPPSQSHLHPPSVGCEIAPSMFAPRESTTDTGTAAPAAGSAASAGPSSSSSSSSCSHRDSAPSSTTGASASAGGVQQSSSSFSSSLSSKGKSAGVSPDSVSAELGVQEPGEGEAEEDKVSEEPFDCWRFETISFDAMKESWLTAPPIREEEGFSLRSAPTEAASKTVERAHPNLQAWHVNRFVSSCIRSSGEGVGGAVSGRDTECRGVSFNEGGLAESEAALSPFVLAERALLCRKILKRRLLDPAFIESAGRRDRIETMSDR</sequence>
<proteinExistence type="inferred from homology"/>
<dbReference type="CDD" id="cd07067">
    <property type="entry name" value="HP_PGM_like"/>
    <property type="match status" value="1"/>
</dbReference>
<feature type="site" description="Transition state stabilizer" evidence="7">
    <location>
        <position position="263"/>
    </location>
</feature>
<evidence type="ECO:0000256" key="5">
    <source>
        <dbReference type="PIRSR" id="PIRSR613078-1"/>
    </source>
</evidence>
<protein>
    <recommendedName>
        <fullName evidence="2">phosphoglycerate mutase (2,3-diphosphoglycerate-dependent)</fullName>
        <ecNumber evidence="2">5.4.2.11</ecNumber>
    </recommendedName>
</protein>
<evidence type="ECO:0000256" key="2">
    <source>
        <dbReference type="ARBA" id="ARBA00012028"/>
    </source>
</evidence>
<dbReference type="PANTHER" id="PTHR11931">
    <property type="entry name" value="PHOSPHOGLYCERATE MUTASE"/>
    <property type="match status" value="1"/>
</dbReference>
<feature type="binding site" evidence="6">
    <location>
        <begin position="201"/>
        <end position="202"/>
    </location>
    <ligand>
        <name>substrate</name>
    </ligand>
</feature>
<organism evidence="9">
    <name type="scientific">Chromera velia CCMP2878</name>
    <dbReference type="NCBI Taxonomy" id="1169474"/>
    <lineage>
        <taxon>Eukaryota</taxon>
        <taxon>Sar</taxon>
        <taxon>Alveolata</taxon>
        <taxon>Colpodellida</taxon>
        <taxon>Chromeraceae</taxon>
        <taxon>Chromera</taxon>
    </lineage>
</organism>
<keyword evidence="4" id="KW-0413">Isomerase</keyword>
<comment type="similarity">
    <text evidence="1">Belongs to the phosphoglycerate mutase family. BPG-dependent PGAM subfamily.</text>
</comment>
<evidence type="ECO:0000256" key="3">
    <source>
        <dbReference type="ARBA" id="ARBA00023152"/>
    </source>
</evidence>
<feature type="active site" description="Tele-phosphohistidine intermediate" evidence="5">
    <location>
        <position position="87"/>
    </location>
</feature>
<dbReference type="SMART" id="SM00855">
    <property type="entry name" value="PGAM"/>
    <property type="match status" value="1"/>
</dbReference>
<dbReference type="InterPro" id="IPR029033">
    <property type="entry name" value="His_PPase_superfam"/>
</dbReference>